<evidence type="ECO:0000256" key="3">
    <source>
        <dbReference type="ARBA" id="ARBA00022692"/>
    </source>
</evidence>
<feature type="domain" description="Major facilitator superfamily (MFS) profile" evidence="7">
    <location>
        <begin position="1"/>
        <end position="408"/>
    </location>
</feature>
<feature type="transmembrane region" description="Helical" evidence="6">
    <location>
        <begin position="49"/>
        <end position="76"/>
    </location>
</feature>
<evidence type="ECO:0000313" key="8">
    <source>
        <dbReference type="EMBL" id="KAK3747188.1"/>
    </source>
</evidence>
<protein>
    <recommendedName>
        <fullName evidence="7">Major facilitator superfamily (MFS) profile domain-containing protein</fullName>
    </recommendedName>
</protein>
<dbReference type="Proteomes" id="UP001283361">
    <property type="component" value="Unassembled WGS sequence"/>
</dbReference>
<evidence type="ECO:0000259" key="7">
    <source>
        <dbReference type="PROSITE" id="PS50850"/>
    </source>
</evidence>
<feature type="transmembrane region" description="Helical" evidence="6">
    <location>
        <begin position="286"/>
        <end position="313"/>
    </location>
</feature>
<dbReference type="PANTHER" id="PTHR23504:SF14">
    <property type="entry name" value="MAJOR FACILITATOR SUPERFAMILY DOMAIN-CONTAINING PROTEIN 9"/>
    <property type="match status" value="1"/>
</dbReference>
<dbReference type="SUPFAM" id="SSF103473">
    <property type="entry name" value="MFS general substrate transporter"/>
    <property type="match status" value="1"/>
</dbReference>
<evidence type="ECO:0000256" key="5">
    <source>
        <dbReference type="ARBA" id="ARBA00023136"/>
    </source>
</evidence>
<evidence type="ECO:0000256" key="6">
    <source>
        <dbReference type="SAM" id="Phobius"/>
    </source>
</evidence>
<feature type="transmembrane region" description="Helical" evidence="6">
    <location>
        <begin position="217"/>
        <end position="234"/>
    </location>
</feature>
<evidence type="ECO:0000256" key="1">
    <source>
        <dbReference type="ARBA" id="ARBA00004141"/>
    </source>
</evidence>
<dbReference type="Pfam" id="PF07690">
    <property type="entry name" value="MFS_1"/>
    <property type="match status" value="1"/>
</dbReference>
<dbReference type="InterPro" id="IPR020846">
    <property type="entry name" value="MFS_dom"/>
</dbReference>
<sequence length="421" mass="44350">MIMPLILPHAIELGASPTLAGILGSVYGGLQLVSSPIIGKWSDGVSRRFGLLLCMIFTGLGYTVLGLCSSVLAFFISRFILGCFKHSQTISRAFLSDEGESSPSGQSILLGNFNSFSAIGFILGPVVGGHMAESQGGFSLVACTAGLVFLLNAVLVWCMVSQSQTESSGSPMQKKNSEPQLMRSETALSMEKVGSEELNLNMSKVLRSFKDFNWSQLWDLLLMRFFAGFSMIIFRTNFTMVLKLKFSASPSTIGYMTSFSGIIAALSGFCIGYLTKRYKNNARLLLHATIFQVAALACLTVAPSLSLLLLALVPLNLVTSVSRVSATTLTVRSASASPASDKEKSAASVGGVIGLGQSVMALARMSAPLVAGVAQEVAGVDAPAYISVLSAALAVGVMVASGRGLESGVPSEESCDKDKRE</sequence>
<keyword evidence="2" id="KW-0813">Transport</keyword>
<organism evidence="8 9">
    <name type="scientific">Elysia crispata</name>
    <name type="common">lettuce slug</name>
    <dbReference type="NCBI Taxonomy" id="231223"/>
    <lineage>
        <taxon>Eukaryota</taxon>
        <taxon>Metazoa</taxon>
        <taxon>Spiralia</taxon>
        <taxon>Lophotrochozoa</taxon>
        <taxon>Mollusca</taxon>
        <taxon>Gastropoda</taxon>
        <taxon>Heterobranchia</taxon>
        <taxon>Euthyneura</taxon>
        <taxon>Panpulmonata</taxon>
        <taxon>Sacoglossa</taxon>
        <taxon>Placobranchoidea</taxon>
        <taxon>Plakobranchidae</taxon>
        <taxon>Elysia</taxon>
    </lineage>
</organism>
<dbReference type="InterPro" id="IPR036259">
    <property type="entry name" value="MFS_trans_sf"/>
</dbReference>
<dbReference type="PROSITE" id="PS50850">
    <property type="entry name" value="MFS"/>
    <property type="match status" value="1"/>
</dbReference>
<evidence type="ECO:0000313" key="9">
    <source>
        <dbReference type="Proteomes" id="UP001283361"/>
    </source>
</evidence>
<dbReference type="PANTHER" id="PTHR23504">
    <property type="entry name" value="MAJOR FACILITATOR SUPERFAMILY DOMAIN-CONTAINING PROTEIN 10"/>
    <property type="match status" value="1"/>
</dbReference>
<keyword evidence="3 6" id="KW-0812">Transmembrane</keyword>
<feature type="transmembrane region" description="Helical" evidence="6">
    <location>
        <begin position="138"/>
        <end position="160"/>
    </location>
</feature>
<evidence type="ECO:0000256" key="2">
    <source>
        <dbReference type="ARBA" id="ARBA00022448"/>
    </source>
</evidence>
<gene>
    <name evidence="8" type="ORF">RRG08_035734</name>
</gene>
<keyword evidence="5 6" id="KW-0472">Membrane</keyword>
<dbReference type="GO" id="GO:0016020">
    <property type="term" value="C:membrane"/>
    <property type="evidence" value="ECO:0007669"/>
    <property type="project" value="UniProtKB-SubCell"/>
</dbReference>
<keyword evidence="9" id="KW-1185">Reference proteome</keyword>
<feature type="transmembrane region" description="Helical" evidence="6">
    <location>
        <begin position="254"/>
        <end position="274"/>
    </location>
</feature>
<dbReference type="InterPro" id="IPR011701">
    <property type="entry name" value="MFS"/>
</dbReference>
<evidence type="ECO:0000256" key="4">
    <source>
        <dbReference type="ARBA" id="ARBA00022989"/>
    </source>
</evidence>
<comment type="caution">
    <text evidence="8">The sequence shown here is derived from an EMBL/GenBank/DDBJ whole genome shotgun (WGS) entry which is preliminary data.</text>
</comment>
<dbReference type="AlphaFoldDB" id="A0AAE1D053"/>
<proteinExistence type="predicted"/>
<keyword evidence="4 6" id="KW-1133">Transmembrane helix</keyword>
<name>A0AAE1D053_9GAST</name>
<dbReference type="EMBL" id="JAWDGP010006106">
    <property type="protein sequence ID" value="KAK3747188.1"/>
    <property type="molecule type" value="Genomic_DNA"/>
</dbReference>
<dbReference type="InterPro" id="IPR001958">
    <property type="entry name" value="Tet-R_TetA/multi-R_MdtG-like"/>
</dbReference>
<comment type="subcellular location">
    <subcellularLocation>
        <location evidence="1">Membrane</location>
        <topology evidence="1">Multi-pass membrane protein</topology>
    </subcellularLocation>
</comment>
<reference evidence="8" key="1">
    <citation type="journal article" date="2023" name="G3 (Bethesda)">
        <title>A reference genome for the long-term kleptoplast-retaining sea slug Elysia crispata morphotype clarki.</title>
        <authorList>
            <person name="Eastman K.E."/>
            <person name="Pendleton A.L."/>
            <person name="Shaikh M.A."/>
            <person name="Suttiyut T."/>
            <person name="Ogas R."/>
            <person name="Tomko P."/>
            <person name="Gavelis G."/>
            <person name="Widhalm J.R."/>
            <person name="Wisecaver J.H."/>
        </authorList>
    </citation>
    <scope>NUCLEOTIDE SEQUENCE</scope>
    <source>
        <strain evidence="8">ECLA1</strain>
    </source>
</reference>
<dbReference type="GO" id="GO:0022857">
    <property type="term" value="F:transmembrane transporter activity"/>
    <property type="evidence" value="ECO:0007669"/>
    <property type="project" value="InterPro"/>
</dbReference>
<feature type="transmembrane region" description="Helical" evidence="6">
    <location>
        <begin position="113"/>
        <end position="132"/>
    </location>
</feature>
<accession>A0AAE1D053</accession>
<dbReference type="PRINTS" id="PR01035">
    <property type="entry name" value="TCRTETA"/>
</dbReference>
<dbReference type="Gene3D" id="1.20.1250.20">
    <property type="entry name" value="MFS general substrate transporter like domains"/>
    <property type="match status" value="1"/>
</dbReference>